<protein>
    <submittedName>
        <fullName evidence="1">Uncharacterized protein</fullName>
    </submittedName>
</protein>
<gene>
    <name evidence="1" type="ORF">NP493_1524g00020</name>
</gene>
<name>A0AAD9K0D6_RIDPI</name>
<dbReference type="Proteomes" id="UP001209878">
    <property type="component" value="Unassembled WGS sequence"/>
</dbReference>
<evidence type="ECO:0000313" key="2">
    <source>
        <dbReference type="Proteomes" id="UP001209878"/>
    </source>
</evidence>
<accession>A0AAD9K0D6</accession>
<proteinExistence type="predicted"/>
<comment type="caution">
    <text evidence="1">The sequence shown here is derived from an EMBL/GenBank/DDBJ whole genome shotgun (WGS) entry which is preliminary data.</text>
</comment>
<dbReference type="AlphaFoldDB" id="A0AAD9K0D6"/>
<organism evidence="1 2">
    <name type="scientific">Ridgeia piscesae</name>
    <name type="common">Tubeworm</name>
    <dbReference type="NCBI Taxonomy" id="27915"/>
    <lineage>
        <taxon>Eukaryota</taxon>
        <taxon>Metazoa</taxon>
        <taxon>Spiralia</taxon>
        <taxon>Lophotrochozoa</taxon>
        <taxon>Annelida</taxon>
        <taxon>Polychaeta</taxon>
        <taxon>Sedentaria</taxon>
        <taxon>Canalipalpata</taxon>
        <taxon>Sabellida</taxon>
        <taxon>Siboglinidae</taxon>
        <taxon>Ridgeia</taxon>
    </lineage>
</organism>
<sequence>MRNIGILYHYLHPRHLVVCSASSRPLLTMAAQLVPHEWLLGVLPTDQEHSTLAYDGLFGRQCPSTDSAHPVT</sequence>
<evidence type="ECO:0000313" key="1">
    <source>
        <dbReference type="EMBL" id="KAK2162434.1"/>
    </source>
</evidence>
<dbReference type="EMBL" id="JAODUO010001524">
    <property type="protein sequence ID" value="KAK2162434.1"/>
    <property type="molecule type" value="Genomic_DNA"/>
</dbReference>
<reference evidence="1" key="1">
    <citation type="journal article" date="2023" name="Mol. Biol. Evol.">
        <title>Third-Generation Sequencing Reveals the Adaptive Role of the Epigenome in Three Deep-Sea Polychaetes.</title>
        <authorList>
            <person name="Perez M."/>
            <person name="Aroh O."/>
            <person name="Sun Y."/>
            <person name="Lan Y."/>
            <person name="Juniper S.K."/>
            <person name="Young C.R."/>
            <person name="Angers B."/>
            <person name="Qian P.Y."/>
        </authorList>
    </citation>
    <scope>NUCLEOTIDE SEQUENCE</scope>
    <source>
        <strain evidence="1">R07B-5</strain>
    </source>
</reference>
<keyword evidence="2" id="KW-1185">Reference proteome</keyword>